<organism evidence="1 2">
    <name type="scientific">Phtheirospermum japonicum</name>
    <dbReference type="NCBI Taxonomy" id="374723"/>
    <lineage>
        <taxon>Eukaryota</taxon>
        <taxon>Viridiplantae</taxon>
        <taxon>Streptophyta</taxon>
        <taxon>Embryophyta</taxon>
        <taxon>Tracheophyta</taxon>
        <taxon>Spermatophyta</taxon>
        <taxon>Magnoliopsida</taxon>
        <taxon>eudicotyledons</taxon>
        <taxon>Gunneridae</taxon>
        <taxon>Pentapetalae</taxon>
        <taxon>asterids</taxon>
        <taxon>lamiids</taxon>
        <taxon>Lamiales</taxon>
        <taxon>Orobanchaceae</taxon>
        <taxon>Orobanchaceae incertae sedis</taxon>
        <taxon>Phtheirospermum</taxon>
    </lineage>
</organism>
<proteinExistence type="predicted"/>
<name>A0A830CP48_9LAMI</name>
<reference evidence="1" key="1">
    <citation type="submission" date="2020-07" db="EMBL/GenBank/DDBJ databases">
        <title>Ethylene signaling mediates host invasion by parasitic plants.</title>
        <authorList>
            <person name="Yoshida S."/>
        </authorList>
    </citation>
    <scope>NUCLEOTIDE SEQUENCE</scope>
    <source>
        <strain evidence="1">Okayama</strain>
    </source>
</reference>
<dbReference type="AlphaFoldDB" id="A0A830CP48"/>
<dbReference type="Proteomes" id="UP000653305">
    <property type="component" value="Unassembled WGS sequence"/>
</dbReference>
<dbReference type="EMBL" id="BMAC01000508">
    <property type="protein sequence ID" value="GFP97954.1"/>
    <property type="molecule type" value="Genomic_DNA"/>
</dbReference>
<evidence type="ECO:0000313" key="1">
    <source>
        <dbReference type="EMBL" id="GFP97954.1"/>
    </source>
</evidence>
<dbReference type="PANTHER" id="PTHR44137">
    <property type="entry name" value="BNAC03G44070D PROTEIN"/>
    <property type="match status" value="1"/>
</dbReference>
<protein>
    <submittedName>
        <fullName evidence="1">Uncharacterized protein</fullName>
    </submittedName>
</protein>
<sequence length="75" mass="8184">MECNKDEALRAKSIAESKLEQKDFAGSKKFALKAQNLYPGLDGISPMLTMLDVYISSEKKIGGLTDWYGVLGVGL</sequence>
<keyword evidence="2" id="KW-1185">Reference proteome</keyword>
<dbReference type="PANTHER" id="PTHR44137:SF32">
    <property type="entry name" value="DNAJ HEAT SHOCK AMINO-TERMINAL DOMAIN PROTEIN"/>
    <property type="match status" value="1"/>
</dbReference>
<accession>A0A830CP48</accession>
<gene>
    <name evidence="1" type="ORF">PHJA_001939500</name>
</gene>
<dbReference type="OrthoDB" id="10250354at2759"/>
<comment type="caution">
    <text evidence="1">The sequence shown here is derived from an EMBL/GenBank/DDBJ whole genome shotgun (WGS) entry which is preliminary data.</text>
</comment>
<evidence type="ECO:0000313" key="2">
    <source>
        <dbReference type="Proteomes" id="UP000653305"/>
    </source>
</evidence>